<dbReference type="OrthoDB" id="2036155at2"/>
<keyword evidence="1" id="KW-0732">Signal</keyword>
<protein>
    <recommendedName>
        <fullName evidence="4">Lipoprotein</fullName>
    </recommendedName>
</protein>
<dbReference type="AlphaFoldDB" id="A0A1G5CAW9"/>
<dbReference type="PROSITE" id="PS51257">
    <property type="entry name" value="PROKAR_LIPOPROTEIN"/>
    <property type="match status" value="1"/>
</dbReference>
<keyword evidence="3" id="KW-1185">Reference proteome</keyword>
<dbReference type="EMBL" id="FMUR01000006">
    <property type="protein sequence ID" value="SCX99542.1"/>
    <property type="molecule type" value="Genomic_DNA"/>
</dbReference>
<reference evidence="3" key="1">
    <citation type="submission" date="2016-10" db="EMBL/GenBank/DDBJ databases">
        <authorList>
            <person name="Varghese N."/>
            <person name="Submissions S."/>
        </authorList>
    </citation>
    <scope>NUCLEOTIDE SEQUENCE [LARGE SCALE GENOMIC DNA]</scope>
    <source>
        <strain evidence="3">XBD2006</strain>
    </source>
</reference>
<organism evidence="2 3">
    <name type="scientific">Butyrivibrio hungatei</name>
    <dbReference type="NCBI Taxonomy" id="185008"/>
    <lineage>
        <taxon>Bacteria</taxon>
        <taxon>Bacillati</taxon>
        <taxon>Bacillota</taxon>
        <taxon>Clostridia</taxon>
        <taxon>Lachnospirales</taxon>
        <taxon>Lachnospiraceae</taxon>
        <taxon>Butyrivibrio</taxon>
    </lineage>
</organism>
<dbReference type="RefSeq" id="WP_074461739.1">
    <property type="nucleotide sequence ID" value="NZ_FMUR01000006.1"/>
</dbReference>
<feature type="chain" id="PRO_5038404311" description="Lipoprotein" evidence="1">
    <location>
        <begin position="20"/>
        <end position="237"/>
    </location>
</feature>
<sequence length="237" mass="26788">MKKKAFIILICITALLAGCQNTKTDIANDISTDAGSTSTHDEDIASIGISNDGDGDDFHENQWIFGKGFSSWQEGYKAYIETAPDFPRYRLIYVDDDDIPELAIEGYCEADGCLIVSFHHGEVNILHTLMLGFSYIEKKGLLCNSNGCQGQYYDIVYSLSEGKWKCIFSGGRYTYDLGSWDDEAGKFLDFHYAIDDVEVDEKTYYEKLKKIYDEKAAIYSFCDGCNKEEFITALSEY</sequence>
<evidence type="ECO:0000313" key="3">
    <source>
        <dbReference type="Proteomes" id="UP000183047"/>
    </source>
</evidence>
<evidence type="ECO:0000313" key="2">
    <source>
        <dbReference type="EMBL" id="SCX99542.1"/>
    </source>
</evidence>
<name>A0A1G5CAW9_9FIRM</name>
<feature type="signal peptide" evidence="1">
    <location>
        <begin position="1"/>
        <end position="19"/>
    </location>
</feature>
<gene>
    <name evidence="2" type="ORF">SAMN02910451_01021</name>
</gene>
<proteinExistence type="predicted"/>
<evidence type="ECO:0008006" key="4">
    <source>
        <dbReference type="Google" id="ProtNLM"/>
    </source>
</evidence>
<accession>A0A1G5CAW9</accession>
<dbReference type="Proteomes" id="UP000183047">
    <property type="component" value="Unassembled WGS sequence"/>
</dbReference>
<evidence type="ECO:0000256" key="1">
    <source>
        <dbReference type="SAM" id="SignalP"/>
    </source>
</evidence>